<comment type="subunit">
    <text evidence="2">Component of the SCF-type E3 ligase complex.</text>
</comment>
<dbReference type="GO" id="GO:0016567">
    <property type="term" value="P:protein ubiquitination"/>
    <property type="evidence" value="ECO:0007669"/>
    <property type="project" value="UniProtKB-UniRule"/>
</dbReference>
<accession>A0AAE1RJF3</accession>
<dbReference type="InterPro" id="IPR001810">
    <property type="entry name" value="F-box_dom"/>
</dbReference>
<dbReference type="PANTHER" id="PTHR12874">
    <property type="entry name" value="F-BOX ONLY PROTEIN 48-RELATED"/>
    <property type="match status" value="1"/>
</dbReference>
<keyword evidence="2" id="KW-0539">Nucleus</keyword>
<dbReference type="GO" id="GO:0019005">
    <property type="term" value="C:SCF ubiquitin ligase complex"/>
    <property type="evidence" value="ECO:0007669"/>
    <property type="project" value="UniProtKB-UniRule"/>
</dbReference>
<dbReference type="PROSITE" id="PS50181">
    <property type="entry name" value="FBOX"/>
    <property type="match status" value="1"/>
</dbReference>
<dbReference type="SMART" id="SM00256">
    <property type="entry name" value="FBOX"/>
    <property type="match status" value="1"/>
</dbReference>
<feature type="domain" description="F-box" evidence="3">
    <location>
        <begin position="57"/>
        <end position="103"/>
    </location>
</feature>
<comment type="caution">
    <text evidence="4">The sequence shown here is derived from an EMBL/GenBank/DDBJ whole genome shotgun (WGS) entry which is preliminary data.</text>
</comment>
<dbReference type="GO" id="GO:0005634">
    <property type="term" value="C:nucleus"/>
    <property type="evidence" value="ECO:0007669"/>
    <property type="project" value="UniProtKB-SubCell"/>
</dbReference>
<gene>
    <name evidence="4" type="ORF">RND71_028243</name>
</gene>
<evidence type="ECO:0000313" key="4">
    <source>
        <dbReference type="EMBL" id="KAK4352725.1"/>
    </source>
</evidence>
<dbReference type="EMBL" id="JAVYJV010000015">
    <property type="protein sequence ID" value="KAK4352725.1"/>
    <property type="molecule type" value="Genomic_DNA"/>
</dbReference>
<dbReference type="GO" id="GO:0005737">
    <property type="term" value="C:cytoplasm"/>
    <property type="evidence" value="ECO:0007669"/>
    <property type="project" value="TreeGrafter"/>
</dbReference>
<keyword evidence="5" id="KW-1185">Reference proteome</keyword>
<sequence>MTSDYTVKLAVELETAARLRASQFIVPQRPWLDLYGINVRPVAPFGSASSKQFVDPALLHRVLPDELLFEIFSRMTPYTMGRAACVCRKWRYTIRNPVFWCNACLKAWQTAGVVENYKVLQLKYDGSWRKMWLLRPRICTDEPLSSQVFCRSWCGMCNKSDGTYLDVATVFSKINFSVDNNKNIPSEVPQRGVWGGRVYADLTSTLVCYYRYMRFYPSGKFLYKNSSQKVKDVAKYLNFRASRTDCVFRGNYTLSEDKVKAALLYPGARPTVLRFRLRLRGTIQGANNRMDLLALLTSGVNDNEVNGPEEDVLGIVERWEEDETHNPDVQQSHTRGV</sequence>
<evidence type="ECO:0000259" key="3">
    <source>
        <dbReference type="PROSITE" id="PS50181"/>
    </source>
</evidence>
<dbReference type="Proteomes" id="UP001291623">
    <property type="component" value="Unassembled WGS sequence"/>
</dbReference>
<dbReference type="PANTHER" id="PTHR12874:SF9">
    <property type="entry name" value="F-BOX ONLY PROTEIN 48"/>
    <property type="match status" value="1"/>
</dbReference>
<dbReference type="AlphaFoldDB" id="A0AAE1RJF3"/>
<dbReference type="Gene3D" id="1.20.1280.50">
    <property type="match status" value="1"/>
</dbReference>
<dbReference type="Pfam" id="PF12937">
    <property type="entry name" value="F-box-like"/>
    <property type="match status" value="1"/>
</dbReference>
<comment type="function">
    <text evidence="2">Acts as a component of a SCF E3 ubiquitin ligase complexes.</text>
</comment>
<dbReference type="Pfam" id="PF19270">
    <property type="entry name" value="FBO_C"/>
    <property type="match status" value="1"/>
</dbReference>
<dbReference type="FunFam" id="1.20.1280.50:FF:000045">
    <property type="entry name" value="F-box protein 7"/>
    <property type="match status" value="1"/>
</dbReference>
<keyword evidence="1 2" id="KW-0833">Ubl conjugation pathway</keyword>
<dbReference type="SUPFAM" id="SSF81383">
    <property type="entry name" value="F-box domain"/>
    <property type="match status" value="1"/>
</dbReference>
<dbReference type="InterPro" id="IPR045464">
    <property type="entry name" value="Hrt3/FBXO9_C"/>
</dbReference>
<proteinExistence type="predicted"/>
<comment type="pathway">
    <text evidence="2">Protein modification; protein ubiquitination.</text>
</comment>
<dbReference type="GO" id="GO:0031146">
    <property type="term" value="P:SCF-dependent proteasomal ubiquitin-dependent protein catabolic process"/>
    <property type="evidence" value="ECO:0007669"/>
    <property type="project" value="UniProtKB-UniRule"/>
</dbReference>
<dbReference type="CDD" id="cd22151">
    <property type="entry name" value="F-box_AtGID2-like"/>
    <property type="match status" value="1"/>
</dbReference>
<organism evidence="4 5">
    <name type="scientific">Anisodus tanguticus</name>
    <dbReference type="NCBI Taxonomy" id="243964"/>
    <lineage>
        <taxon>Eukaryota</taxon>
        <taxon>Viridiplantae</taxon>
        <taxon>Streptophyta</taxon>
        <taxon>Embryophyta</taxon>
        <taxon>Tracheophyta</taxon>
        <taxon>Spermatophyta</taxon>
        <taxon>Magnoliopsida</taxon>
        <taxon>eudicotyledons</taxon>
        <taxon>Gunneridae</taxon>
        <taxon>Pentapetalae</taxon>
        <taxon>asterids</taxon>
        <taxon>lamiids</taxon>
        <taxon>Solanales</taxon>
        <taxon>Solanaceae</taxon>
        <taxon>Solanoideae</taxon>
        <taxon>Hyoscyameae</taxon>
        <taxon>Anisodus</taxon>
    </lineage>
</organism>
<reference evidence="4" key="1">
    <citation type="submission" date="2023-12" db="EMBL/GenBank/DDBJ databases">
        <title>Genome assembly of Anisodus tanguticus.</title>
        <authorList>
            <person name="Wang Y.-J."/>
        </authorList>
    </citation>
    <scope>NUCLEOTIDE SEQUENCE</scope>
    <source>
        <strain evidence="4">KB-2021</strain>
        <tissue evidence="4">Leaf</tissue>
    </source>
</reference>
<protein>
    <recommendedName>
        <fullName evidence="2">F-box protein</fullName>
    </recommendedName>
</protein>
<evidence type="ECO:0000313" key="5">
    <source>
        <dbReference type="Proteomes" id="UP001291623"/>
    </source>
</evidence>
<evidence type="ECO:0000256" key="2">
    <source>
        <dbReference type="RuleBase" id="RU369085"/>
    </source>
</evidence>
<comment type="subcellular location">
    <subcellularLocation>
        <location evidence="2">Nucleus</location>
    </subcellularLocation>
</comment>
<dbReference type="InterPro" id="IPR036047">
    <property type="entry name" value="F-box-like_dom_sf"/>
</dbReference>
<evidence type="ECO:0000256" key="1">
    <source>
        <dbReference type="ARBA" id="ARBA00022786"/>
    </source>
</evidence>
<name>A0AAE1RJF3_9SOLA</name>